<keyword evidence="3" id="KW-1003">Cell membrane</keyword>
<feature type="transmembrane region" description="Helical" evidence="7">
    <location>
        <begin position="101"/>
        <end position="121"/>
    </location>
</feature>
<feature type="transmembrane region" description="Helical" evidence="7">
    <location>
        <begin position="30"/>
        <end position="53"/>
    </location>
</feature>
<dbReference type="Pfam" id="PF01554">
    <property type="entry name" value="MatE"/>
    <property type="match status" value="2"/>
</dbReference>
<feature type="transmembrane region" description="Helical" evidence="7">
    <location>
        <begin position="202"/>
        <end position="222"/>
    </location>
</feature>
<dbReference type="PIRSF" id="PIRSF006603">
    <property type="entry name" value="DinF"/>
    <property type="match status" value="1"/>
</dbReference>
<proteinExistence type="predicted"/>
<dbReference type="AlphaFoldDB" id="A0A859EMI3"/>
<dbReference type="GO" id="GO:0042910">
    <property type="term" value="F:xenobiotic transmembrane transporter activity"/>
    <property type="evidence" value="ECO:0007669"/>
    <property type="project" value="InterPro"/>
</dbReference>
<protein>
    <submittedName>
        <fullName evidence="8">MATE family efflux transporter</fullName>
    </submittedName>
</protein>
<feature type="transmembrane region" description="Helical" evidence="7">
    <location>
        <begin position="290"/>
        <end position="310"/>
    </location>
</feature>
<evidence type="ECO:0000256" key="7">
    <source>
        <dbReference type="SAM" id="Phobius"/>
    </source>
</evidence>
<feature type="transmembrane region" description="Helical" evidence="7">
    <location>
        <begin position="142"/>
        <end position="162"/>
    </location>
</feature>
<name>A0A859EMI3_STRSA</name>
<comment type="subcellular location">
    <subcellularLocation>
        <location evidence="1">Cell membrane</location>
        <topology evidence="1">Multi-pass membrane protein</topology>
    </subcellularLocation>
</comment>
<dbReference type="PANTHER" id="PTHR42925">
    <property type="entry name" value="MULTIDRUG AND TOXIN EFFLUX PROTEIN MATE FAMILY"/>
    <property type="match status" value="1"/>
</dbReference>
<dbReference type="EMBL" id="CP054570">
    <property type="protein sequence ID" value="QKQ43875.1"/>
    <property type="molecule type" value="Genomic_DNA"/>
</dbReference>
<dbReference type="NCBIfam" id="TIGR00797">
    <property type="entry name" value="matE"/>
    <property type="match status" value="1"/>
</dbReference>
<keyword evidence="5 7" id="KW-1133">Transmembrane helix</keyword>
<gene>
    <name evidence="8" type="ORF">FOC72_04795</name>
</gene>
<reference evidence="8 9" key="1">
    <citation type="submission" date="2020-05" db="EMBL/GenBank/DDBJ databases">
        <title>FDA dAtabase for Regulatory Grade micrObial Sequences (FDA-ARGOS): Supporting development and validation of Infectious Disease Dx tests.</title>
        <authorList>
            <person name="Bojja K."/>
            <person name="Kessler A."/>
            <person name="Tallon L."/>
            <person name="Sadzewicz L."/>
            <person name="Zhao X."/>
            <person name="Vavikolanu K."/>
            <person name="Mehta A."/>
            <person name="Aluvathingal J."/>
            <person name="Nadendla S."/>
            <person name="Myers T."/>
            <person name="Yan Y."/>
            <person name="Sichtig H."/>
        </authorList>
    </citation>
    <scope>NUCLEOTIDE SEQUENCE [LARGE SCALE GENOMIC DNA]</scope>
    <source>
        <strain evidence="8 9">FDAARGOS_770</strain>
    </source>
</reference>
<evidence type="ECO:0000256" key="1">
    <source>
        <dbReference type="ARBA" id="ARBA00004651"/>
    </source>
</evidence>
<evidence type="ECO:0000256" key="3">
    <source>
        <dbReference type="ARBA" id="ARBA00022475"/>
    </source>
</evidence>
<dbReference type="PANTHER" id="PTHR42925:SF2">
    <property type="entry name" value="NA+ DRIVEN MULTIDRUG EFFLUX PUMP"/>
    <property type="match status" value="1"/>
</dbReference>
<evidence type="ECO:0000256" key="4">
    <source>
        <dbReference type="ARBA" id="ARBA00022692"/>
    </source>
</evidence>
<dbReference type="InterPro" id="IPR048279">
    <property type="entry name" value="MdtK-like"/>
</dbReference>
<keyword evidence="4 7" id="KW-0812">Transmembrane</keyword>
<feature type="transmembrane region" description="Helical" evidence="7">
    <location>
        <begin position="410"/>
        <end position="432"/>
    </location>
</feature>
<dbReference type="GO" id="GO:0005886">
    <property type="term" value="C:plasma membrane"/>
    <property type="evidence" value="ECO:0007669"/>
    <property type="project" value="UniProtKB-SubCell"/>
</dbReference>
<evidence type="ECO:0000256" key="6">
    <source>
        <dbReference type="ARBA" id="ARBA00023136"/>
    </source>
</evidence>
<keyword evidence="6 7" id="KW-0472">Membrane</keyword>
<dbReference type="GO" id="GO:0015297">
    <property type="term" value="F:antiporter activity"/>
    <property type="evidence" value="ECO:0007669"/>
    <property type="project" value="InterPro"/>
</dbReference>
<evidence type="ECO:0000313" key="9">
    <source>
        <dbReference type="Proteomes" id="UP000509459"/>
    </source>
</evidence>
<evidence type="ECO:0000313" key="8">
    <source>
        <dbReference type="EMBL" id="QKQ43875.1"/>
    </source>
</evidence>
<dbReference type="Proteomes" id="UP000509459">
    <property type="component" value="Chromosome"/>
</dbReference>
<dbReference type="RefSeq" id="WP_002895533.1">
    <property type="nucleotide sequence ID" value="NZ_CP054570.1"/>
</dbReference>
<sequence length="461" mass="50207">MLILFETKGGGRVSEKKTFLKQFLRLSLPFSLQFLLASAVNLADVVMIGQLGEKQIAAAGAANQIFFLLTIVQFGIGSGASVFMAQYWGAQRIADMRKTLGLVYMLSGLISASFTLVALLFPKQLIGFYIHDTEAIQLGAQYLSIVSWTYLMTAITTSLATMCRCSNEVFLPTLASLLSMATNIIGNAVLIFGLIGFPKLGLVGAAIATFMARLLELCWLVFGVYRTRMAGAASIAELFDFHKDFVYQFLKKTLPVVFNEGAWSLGTSIGLAIIGLLGTEVVASTQIASAIAQIGFVFVRGAGNAVAVMLGNTIGENQVEKALQDAKRFLLLLPLIGLIVSVLLIWAMPLALKLYNLSNQTEQLTILMIQLNALLFIPKAFSVVLIVGILRSGGDTNYACLLDILPVWLFSIPLGYALVSLQAPIWLIFLVINGEDILKPIWGIPRVFSGKWLHNLVHERM</sequence>
<feature type="transmembrane region" description="Helical" evidence="7">
    <location>
        <begin position="174"/>
        <end position="195"/>
    </location>
</feature>
<dbReference type="InterPro" id="IPR002528">
    <property type="entry name" value="MATE_fam"/>
</dbReference>
<evidence type="ECO:0000256" key="5">
    <source>
        <dbReference type="ARBA" id="ARBA00022989"/>
    </source>
</evidence>
<feature type="transmembrane region" description="Helical" evidence="7">
    <location>
        <begin position="65"/>
        <end position="89"/>
    </location>
</feature>
<organism evidence="8 9">
    <name type="scientific">Streptococcus sanguinis</name>
    <dbReference type="NCBI Taxonomy" id="1305"/>
    <lineage>
        <taxon>Bacteria</taxon>
        <taxon>Bacillati</taxon>
        <taxon>Bacillota</taxon>
        <taxon>Bacilli</taxon>
        <taxon>Lactobacillales</taxon>
        <taxon>Streptococcaceae</taxon>
        <taxon>Streptococcus</taxon>
    </lineage>
</organism>
<keyword evidence="2" id="KW-0813">Transport</keyword>
<feature type="transmembrane region" description="Helical" evidence="7">
    <location>
        <begin position="262"/>
        <end position="283"/>
    </location>
</feature>
<accession>A0A859EMI3</accession>
<feature type="transmembrane region" description="Helical" evidence="7">
    <location>
        <begin position="330"/>
        <end position="352"/>
    </location>
</feature>
<dbReference type="InterPro" id="IPR047135">
    <property type="entry name" value="YsiQ"/>
</dbReference>
<feature type="transmembrane region" description="Helical" evidence="7">
    <location>
        <begin position="364"/>
        <end position="390"/>
    </location>
</feature>
<evidence type="ECO:0000256" key="2">
    <source>
        <dbReference type="ARBA" id="ARBA00022448"/>
    </source>
</evidence>